<comment type="caution">
    <text evidence="1">The sequence shown here is derived from an EMBL/GenBank/DDBJ whole genome shotgun (WGS) entry which is preliminary data.</text>
</comment>
<sequence>MRLYPHPQNILGKRNHYITKITDPSSHWRNETNAFDASLTSFADNQPKPKIPNYVQFSGQTINLGAREKAKDLIMTGFNFYLSEYLNANYPPW</sequence>
<accession>A0A1G1VEC1</accession>
<dbReference type="AlphaFoldDB" id="A0A1G1VEC1"/>
<proteinExistence type="predicted"/>
<gene>
    <name evidence="1" type="ORF">A3A77_02750</name>
</gene>
<dbReference type="Proteomes" id="UP000178659">
    <property type="component" value="Unassembled WGS sequence"/>
</dbReference>
<reference evidence="1 2" key="1">
    <citation type="journal article" date="2016" name="Nat. Commun.">
        <title>Thousands of microbial genomes shed light on interconnected biogeochemical processes in an aquifer system.</title>
        <authorList>
            <person name="Anantharaman K."/>
            <person name="Brown C.T."/>
            <person name="Hug L.A."/>
            <person name="Sharon I."/>
            <person name="Castelle C.J."/>
            <person name="Probst A.J."/>
            <person name="Thomas B.C."/>
            <person name="Singh A."/>
            <person name="Wilkins M.J."/>
            <person name="Karaoz U."/>
            <person name="Brodie E.L."/>
            <person name="Williams K.H."/>
            <person name="Hubbard S.S."/>
            <person name="Banfield J.F."/>
        </authorList>
    </citation>
    <scope>NUCLEOTIDE SEQUENCE [LARGE SCALE GENOMIC DNA]</scope>
</reference>
<organism evidence="1 2">
    <name type="scientific">Candidatus Blackburnbacteria bacterium RIFCSPLOWO2_01_FULL_40_20</name>
    <dbReference type="NCBI Taxonomy" id="1797519"/>
    <lineage>
        <taxon>Bacteria</taxon>
        <taxon>Candidatus Blackburniibacteriota</taxon>
    </lineage>
</organism>
<name>A0A1G1VEC1_9BACT</name>
<evidence type="ECO:0000313" key="2">
    <source>
        <dbReference type="Proteomes" id="UP000178659"/>
    </source>
</evidence>
<protein>
    <submittedName>
        <fullName evidence="1">Uncharacterized protein</fullName>
    </submittedName>
</protein>
<evidence type="ECO:0000313" key="1">
    <source>
        <dbReference type="EMBL" id="OGY13774.1"/>
    </source>
</evidence>
<dbReference type="EMBL" id="MHCC01000010">
    <property type="protein sequence ID" value="OGY13774.1"/>
    <property type="molecule type" value="Genomic_DNA"/>
</dbReference>